<comment type="caution">
    <text evidence="2">The sequence shown here is derived from an EMBL/GenBank/DDBJ whole genome shotgun (WGS) entry which is preliminary data.</text>
</comment>
<sequence length="184" mass="18983">MALGHNTTCILDGNDMVRCWGVEVPEQYKSVSFVSIEADGDTVCDVLTTNFSVVCLGNERFHQGQLVYNDTMPSACVTKGNCSCDFIVGSGTLCGNSDVNGGEELIVCQPCKLALNASRLVVGNGISNNAAAPSSGDAGKKRKLFEVALGVAGVGVAVLAVAGLAFYLGAKGTIRNVCCLQVGP</sequence>
<protein>
    <submittedName>
        <fullName evidence="2">Uncharacterized protein</fullName>
    </submittedName>
</protein>
<keyword evidence="1" id="KW-0812">Transmembrane</keyword>
<accession>A0A8J5SZ01</accession>
<dbReference type="OrthoDB" id="61110at2759"/>
<keyword evidence="1" id="KW-1133">Transmembrane helix</keyword>
<evidence type="ECO:0000256" key="1">
    <source>
        <dbReference type="SAM" id="Phobius"/>
    </source>
</evidence>
<proteinExistence type="predicted"/>
<dbReference type="AlphaFoldDB" id="A0A8J5SZ01"/>
<gene>
    <name evidence="2" type="ORF">GUJ93_ZPchr0016g2610</name>
</gene>
<dbReference type="EMBL" id="JAAALK010000084">
    <property type="protein sequence ID" value="KAG8083653.1"/>
    <property type="molecule type" value="Genomic_DNA"/>
</dbReference>
<reference evidence="2" key="1">
    <citation type="journal article" date="2021" name="bioRxiv">
        <title>Whole Genome Assembly and Annotation of Northern Wild Rice, Zizania palustris L., Supports a Whole Genome Duplication in the Zizania Genus.</title>
        <authorList>
            <person name="Haas M."/>
            <person name="Kono T."/>
            <person name="Macchietto M."/>
            <person name="Millas R."/>
            <person name="McGilp L."/>
            <person name="Shao M."/>
            <person name="Duquette J."/>
            <person name="Hirsch C.N."/>
            <person name="Kimball J."/>
        </authorList>
    </citation>
    <scope>NUCLEOTIDE SEQUENCE</scope>
    <source>
        <tissue evidence="2">Fresh leaf tissue</tissue>
    </source>
</reference>
<keyword evidence="1" id="KW-0472">Membrane</keyword>
<organism evidence="2 3">
    <name type="scientific">Zizania palustris</name>
    <name type="common">Northern wild rice</name>
    <dbReference type="NCBI Taxonomy" id="103762"/>
    <lineage>
        <taxon>Eukaryota</taxon>
        <taxon>Viridiplantae</taxon>
        <taxon>Streptophyta</taxon>
        <taxon>Embryophyta</taxon>
        <taxon>Tracheophyta</taxon>
        <taxon>Spermatophyta</taxon>
        <taxon>Magnoliopsida</taxon>
        <taxon>Liliopsida</taxon>
        <taxon>Poales</taxon>
        <taxon>Poaceae</taxon>
        <taxon>BOP clade</taxon>
        <taxon>Oryzoideae</taxon>
        <taxon>Oryzeae</taxon>
        <taxon>Zizaniinae</taxon>
        <taxon>Zizania</taxon>
    </lineage>
</organism>
<feature type="transmembrane region" description="Helical" evidence="1">
    <location>
        <begin position="147"/>
        <end position="170"/>
    </location>
</feature>
<evidence type="ECO:0000313" key="3">
    <source>
        <dbReference type="Proteomes" id="UP000729402"/>
    </source>
</evidence>
<reference evidence="2" key="2">
    <citation type="submission" date="2021-02" db="EMBL/GenBank/DDBJ databases">
        <authorList>
            <person name="Kimball J.A."/>
            <person name="Haas M.W."/>
            <person name="Macchietto M."/>
            <person name="Kono T."/>
            <person name="Duquette J."/>
            <person name="Shao M."/>
        </authorList>
    </citation>
    <scope>NUCLEOTIDE SEQUENCE</scope>
    <source>
        <tissue evidence="2">Fresh leaf tissue</tissue>
    </source>
</reference>
<dbReference type="Proteomes" id="UP000729402">
    <property type="component" value="Unassembled WGS sequence"/>
</dbReference>
<keyword evidence="3" id="KW-1185">Reference proteome</keyword>
<name>A0A8J5SZ01_ZIZPA</name>
<evidence type="ECO:0000313" key="2">
    <source>
        <dbReference type="EMBL" id="KAG8083653.1"/>
    </source>
</evidence>